<sequence>MHRGEAGRLQVIAGPMFAGKTEEMLRRVHRARLAGRRVEVVGHRLDVRGGADRLRTHLGRSVPARMLADPSELLTLRGGDGAGTSTRDGAQAGGLPELLALDEAQFFGPELVPVLDRLLEDGCDVVVAGLCLTYDGEPFAPLPELMARAEEVVKLTAVCTVCGADAAFHIRLADDGADPLRPTAAQVGGGESYRARCRSHRDPSLPEPRLG</sequence>
<gene>
    <name evidence="8" type="primary">tdk</name>
    <name evidence="14" type="ORF">H9932_06195</name>
</gene>
<keyword evidence="8" id="KW-0862">Zinc</keyword>
<evidence type="ECO:0000256" key="6">
    <source>
        <dbReference type="ARBA" id="ARBA00022777"/>
    </source>
</evidence>
<evidence type="ECO:0000256" key="1">
    <source>
        <dbReference type="ARBA" id="ARBA00007587"/>
    </source>
</evidence>
<dbReference type="GO" id="GO:0004797">
    <property type="term" value="F:thymidine kinase activity"/>
    <property type="evidence" value="ECO:0007669"/>
    <property type="project" value="UniProtKB-UniRule"/>
</dbReference>
<evidence type="ECO:0000313" key="14">
    <source>
        <dbReference type="EMBL" id="HJC69252.1"/>
    </source>
</evidence>
<dbReference type="InterPro" id="IPR001267">
    <property type="entry name" value="Thymidine_kinase"/>
</dbReference>
<evidence type="ECO:0000256" key="13">
    <source>
        <dbReference type="SAM" id="MobiDB-lite"/>
    </source>
</evidence>
<evidence type="ECO:0000313" key="15">
    <source>
        <dbReference type="Proteomes" id="UP000823854"/>
    </source>
</evidence>
<organism evidence="14 15">
    <name type="scientific">Candidatus Brachybacterium intestinipullorum</name>
    <dbReference type="NCBI Taxonomy" id="2838512"/>
    <lineage>
        <taxon>Bacteria</taxon>
        <taxon>Bacillati</taxon>
        <taxon>Actinomycetota</taxon>
        <taxon>Actinomycetes</taxon>
        <taxon>Micrococcales</taxon>
        <taxon>Dermabacteraceae</taxon>
        <taxon>Brachybacterium</taxon>
    </lineage>
</organism>
<comment type="similarity">
    <text evidence="1 8 12">Belongs to the thymidine kinase family.</text>
</comment>
<keyword evidence="4 8" id="KW-0808">Transferase</keyword>
<dbReference type="SUPFAM" id="SSF52540">
    <property type="entry name" value="P-loop containing nucleoside triphosphate hydrolases"/>
    <property type="match status" value="1"/>
</dbReference>
<feature type="binding site" evidence="8">
    <location>
        <begin position="14"/>
        <end position="21"/>
    </location>
    <ligand>
        <name>ATP</name>
        <dbReference type="ChEBI" id="CHEBI:30616"/>
    </ligand>
</feature>
<feature type="compositionally biased region" description="Basic and acidic residues" evidence="13">
    <location>
        <begin position="200"/>
        <end position="211"/>
    </location>
</feature>
<dbReference type="Gene3D" id="3.40.50.300">
    <property type="entry name" value="P-loop containing nucleotide triphosphate hydrolases"/>
    <property type="match status" value="1"/>
</dbReference>
<feature type="binding site" evidence="8">
    <location>
        <begin position="102"/>
        <end position="105"/>
    </location>
    <ligand>
        <name>ATP</name>
        <dbReference type="ChEBI" id="CHEBI:30616"/>
    </ligand>
</feature>
<feature type="active site" description="Proton acceptor" evidence="8 9">
    <location>
        <position position="103"/>
    </location>
</feature>
<evidence type="ECO:0000256" key="2">
    <source>
        <dbReference type="ARBA" id="ARBA00012118"/>
    </source>
</evidence>
<dbReference type="Proteomes" id="UP000823854">
    <property type="component" value="Unassembled WGS sequence"/>
</dbReference>
<evidence type="ECO:0000256" key="11">
    <source>
        <dbReference type="RuleBase" id="RU000544"/>
    </source>
</evidence>
<dbReference type="EMBL" id="DWWC01000114">
    <property type="protein sequence ID" value="HJC69252.1"/>
    <property type="molecule type" value="Genomic_DNA"/>
</dbReference>
<evidence type="ECO:0000256" key="9">
    <source>
        <dbReference type="PIRSR" id="PIRSR035805-1"/>
    </source>
</evidence>
<comment type="caution">
    <text evidence="14">The sequence shown here is derived from an EMBL/GenBank/DDBJ whole genome shotgun (WGS) entry which is preliminary data.</text>
</comment>
<dbReference type="PIRSF" id="PIRSF035805">
    <property type="entry name" value="TK_cell"/>
    <property type="match status" value="1"/>
</dbReference>
<proteinExistence type="inferred from homology"/>
<keyword evidence="5 8" id="KW-0547">Nucleotide-binding</keyword>
<dbReference type="PANTHER" id="PTHR11441:SF0">
    <property type="entry name" value="THYMIDINE KINASE, CYTOSOLIC"/>
    <property type="match status" value="1"/>
</dbReference>
<evidence type="ECO:0000256" key="8">
    <source>
        <dbReference type="HAMAP-Rule" id="MF_00124"/>
    </source>
</evidence>
<reference evidence="14" key="2">
    <citation type="submission" date="2021-04" db="EMBL/GenBank/DDBJ databases">
        <authorList>
            <person name="Gilroy R."/>
        </authorList>
    </citation>
    <scope>NUCLEOTIDE SEQUENCE</scope>
    <source>
        <strain evidence="14">CHK130-7132</strain>
    </source>
</reference>
<reference evidence="14" key="1">
    <citation type="journal article" date="2021" name="PeerJ">
        <title>Extensive microbial diversity within the chicken gut microbiome revealed by metagenomics and culture.</title>
        <authorList>
            <person name="Gilroy R."/>
            <person name="Ravi A."/>
            <person name="Getino M."/>
            <person name="Pursley I."/>
            <person name="Horton D.L."/>
            <person name="Alikhan N.F."/>
            <person name="Baker D."/>
            <person name="Gharbi K."/>
            <person name="Hall N."/>
            <person name="Watson M."/>
            <person name="Adriaenssens E.M."/>
            <person name="Foster-Nyarko E."/>
            <person name="Jarju S."/>
            <person name="Secka A."/>
            <person name="Antonio M."/>
            <person name="Oren A."/>
            <person name="Chaudhuri R.R."/>
            <person name="La Ragione R."/>
            <person name="Hildebrand F."/>
            <person name="Pallen M.J."/>
        </authorList>
    </citation>
    <scope>NUCLEOTIDE SEQUENCE</scope>
    <source>
        <strain evidence="14">CHK130-7132</strain>
    </source>
</reference>
<dbReference type="HAMAP" id="MF_00124">
    <property type="entry name" value="Thymidine_kinase"/>
    <property type="match status" value="1"/>
</dbReference>
<dbReference type="GO" id="GO:0046104">
    <property type="term" value="P:thymidine metabolic process"/>
    <property type="evidence" value="ECO:0007669"/>
    <property type="project" value="TreeGrafter"/>
</dbReference>
<dbReference type="GO" id="GO:0005524">
    <property type="term" value="F:ATP binding"/>
    <property type="evidence" value="ECO:0007669"/>
    <property type="project" value="UniProtKB-UniRule"/>
</dbReference>
<dbReference type="Pfam" id="PF00265">
    <property type="entry name" value="TK"/>
    <property type="match status" value="1"/>
</dbReference>
<protein>
    <recommendedName>
        <fullName evidence="2 8">Thymidine kinase</fullName>
        <ecNumber evidence="2 8">2.7.1.21</ecNumber>
    </recommendedName>
</protein>
<keyword evidence="7 8" id="KW-0067">ATP-binding</keyword>
<dbReference type="InterPro" id="IPR027417">
    <property type="entry name" value="P-loop_NTPase"/>
</dbReference>
<dbReference type="PANTHER" id="PTHR11441">
    <property type="entry name" value="THYMIDINE KINASE"/>
    <property type="match status" value="1"/>
</dbReference>
<dbReference type="SUPFAM" id="SSF57716">
    <property type="entry name" value="Glucocorticoid receptor-like (DNA-binding domain)"/>
    <property type="match status" value="1"/>
</dbReference>
<evidence type="ECO:0000256" key="7">
    <source>
        <dbReference type="ARBA" id="ARBA00022840"/>
    </source>
</evidence>
<comment type="catalytic activity">
    <reaction evidence="8 11">
        <text>thymidine + ATP = dTMP + ADP + H(+)</text>
        <dbReference type="Rhea" id="RHEA:19129"/>
        <dbReference type="ChEBI" id="CHEBI:15378"/>
        <dbReference type="ChEBI" id="CHEBI:17748"/>
        <dbReference type="ChEBI" id="CHEBI:30616"/>
        <dbReference type="ChEBI" id="CHEBI:63528"/>
        <dbReference type="ChEBI" id="CHEBI:456216"/>
        <dbReference type="EC" id="2.7.1.21"/>
    </reaction>
</comment>
<feature type="region of interest" description="Disordered" evidence="13">
    <location>
        <begin position="186"/>
        <end position="211"/>
    </location>
</feature>
<accession>A0A9D2TI12</accession>
<dbReference type="EC" id="2.7.1.21" evidence="2 8"/>
<feature type="binding site" evidence="10">
    <location>
        <position position="193"/>
    </location>
    <ligand>
        <name>substrate</name>
    </ligand>
</feature>
<evidence type="ECO:0000256" key="10">
    <source>
        <dbReference type="PIRSR" id="PIRSR035805-2"/>
    </source>
</evidence>
<feature type="binding site" evidence="8">
    <location>
        <position position="200"/>
    </location>
    <ligand>
        <name>Zn(2+)</name>
        <dbReference type="ChEBI" id="CHEBI:29105"/>
    </ligand>
</feature>
<name>A0A9D2TI12_9MICO</name>
<evidence type="ECO:0000256" key="12">
    <source>
        <dbReference type="RuleBase" id="RU004165"/>
    </source>
</evidence>
<comment type="subcellular location">
    <subcellularLocation>
        <location evidence="8">Cytoplasm</location>
    </subcellularLocation>
</comment>
<evidence type="ECO:0000256" key="5">
    <source>
        <dbReference type="ARBA" id="ARBA00022741"/>
    </source>
</evidence>
<feature type="binding site" evidence="8">
    <location>
        <position position="197"/>
    </location>
    <ligand>
        <name>Zn(2+)</name>
        <dbReference type="ChEBI" id="CHEBI:29105"/>
    </ligand>
</feature>
<dbReference type="GO" id="GO:0005737">
    <property type="term" value="C:cytoplasm"/>
    <property type="evidence" value="ECO:0007669"/>
    <property type="project" value="UniProtKB-SubCell"/>
</dbReference>
<keyword evidence="8" id="KW-0479">Metal-binding</keyword>
<dbReference type="Gene3D" id="3.30.60.20">
    <property type="match status" value="1"/>
</dbReference>
<feature type="binding site" evidence="8">
    <location>
        <position position="162"/>
    </location>
    <ligand>
        <name>Zn(2+)</name>
        <dbReference type="ChEBI" id="CHEBI:29105"/>
    </ligand>
</feature>
<feature type="binding site" evidence="8">
    <location>
        <position position="159"/>
    </location>
    <ligand>
        <name>Zn(2+)</name>
        <dbReference type="ChEBI" id="CHEBI:29105"/>
    </ligand>
</feature>
<dbReference type="GO" id="GO:0008270">
    <property type="term" value="F:zinc ion binding"/>
    <property type="evidence" value="ECO:0007669"/>
    <property type="project" value="UniProtKB-UniRule"/>
</dbReference>
<evidence type="ECO:0000256" key="4">
    <source>
        <dbReference type="ARBA" id="ARBA00022679"/>
    </source>
</evidence>
<comment type="subunit">
    <text evidence="8">Homotetramer.</text>
</comment>
<dbReference type="AlphaFoldDB" id="A0A9D2TI12"/>
<keyword evidence="3 8" id="KW-0237">DNA synthesis</keyword>
<keyword evidence="6 8" id="KW-0418">Kinase</keyword>
<keyword evidence="8" id="KW-0963">Cytoplasm</keyword>
<dbReference type="GO" id="GO:0071897">
    <property type="term" value="P:DNA biosynthetic process"/>
    <property type="evidence" value="ECO:0007669"/>
    <property type="project" value="UniProtKB-KW"/>
</dbReference>
<evidence type="ECO:0000256" key="3">
    <source>
        <dbReference type="ARBA" id="ARBA00022634"/>
    </source>
</evidence>